<proteinExistence type="predicted"/>
<protein>
    <submittedName>
        <fullName evidence="3">Uncharacterized protein</fullName>
    </submittedName>
</protein>
<evidence type="ECO:0000256" key="2">
    <source>
        <dbReference type="PROSITE-ProRule" id="PRU00124"/>
    </source>
</evidence>
<name>A0A9D4HA81_DREPO</name>
<dbReference type="InterPro" id="IPR023415">
    <property type="entry name" value="LDLR_class-A_CS"/>
</dbReference>
<keyword evidence="1 2" id="KW-1015">Disulfide bond</keyword>
<dbReference type="PROSITE" id="PS50068">
    <property type="entry name" value="LDLRA_2"/>
    <property type="match status" value="1"/>
</dbReference>
<evidence type="ECO:0000313" key="4">
    <source>
        <dbReference type="Proteomes" id="UP000828390"/>
    </source>
</evidence>
<evidence type="ECO:0000256" key="1">
    <source>
        <dbReference type="ARBA" id="ARBA00023157"/>
    </source>
</evidence>
<reference evidence="3" key="2">
    <citation type="submission" date="2020-11" db="EMBL/GenBank/DDBJ databases">
        <authorList>
            <person name="McCartney M.A."/>
            <person name="Auch B."/>
            <person name="Kono T."/>
            <person name="Mallez S."/>
            <person name="Becker A."/>
            <person name="Gohl D.M."/>
            <person name="Silverstein K.A.T."/>
            <person name="Koren S."/>
            <person name="Bechman K.B."/>
            <person name="Herman A."/>
            <person name="Abrahante J.E."/>
            <person name="Garbe J."/>
        </authorList>
    </citation>
    <scope>NUCLEOTIDE SEQUENCE</scope>
    <source>
        <strain evidence="3">Duluth1</strain>
        <tissue evidence="3">Whole animal</tissue>
    </source>
</reference>
<dbReference type="CDD" id="cd00112">
    <property type="entry name" value="LDLa"/>
    <property type="match status" value="1"/>
</dbReference>
<dbReference type="Pfam" id="PF00057">
    <property type="entry name" value="Ldl_recept_a"/>
    <property type="match status" value="1"/>
</dbReference>
<dbReference type="Proteomes" id="UP000828390">
    <property type="component" value="Unassembled WGS sequence"/>
</dbReference>
<dbReference type="InterPro" id="IPR002172">
    <property type="entry name" value="LDrepeatLR_classA_rpt"/>
</dbReference>
<dbReference type="AlphaFoldDB" id="A0A9D4HA81"/>
<dbReference type="SUPFAM" id="SSF57424">
    <property type="entry name" value="LDL receptor-like module"/>
    <property type="match status" value="1"/>
</dbReference>
<comment type="caution">
    <text evidence="2">Lacks conserved residue(s) required for the propagation of feature annotation.</text>
</comment>
<comment type="caution">
    <text evidence="3">The sequence shown here is derived from an EMBL/GenBank/DDBJ whole genome shotgun (WGS) entry which is preliminary data.</text>
</comment>
<evidence type="ECO:0000313" key="3">
    <source>
        <dbReference type="EMBL" id="KAH3713189.1"/>
    </source>
</evidence>
<dbReference type="EMBL" id="JAIWYP010000014">
    <property type="protein sequence ID" value="KAH3713189.1"/>
    <property type="molecule type" value="Genomic_DNA"/>
</dbReference>
<dbReference type="SMART" id="SM00192">
    <property type="entry name" value="LDLa"/>
    <property type="match status" value="1"/>
</dbReference>
<dbReference type="InterPro" id="IPR036055">
    <property type="entry name" value="LDL_receptor-like_sf"/>
</dbReference>
<organism evidence="3 4">
    <name type="scientific">Dreissena polymorpha</name>
    <name type="common">Zebra mussel</name>
    <name type="synonym">Mytilus polymorpha</name>
    <dbReference type="NCBI Taxonomy" id="45954"/>
    <lineage>
        <taxon>Eukaryota</taxon>
        <taxon>Metazoa</taxon>
        <taxon>Spiralia</taxon>
        <taxon>Lophotrochozoa</taxon>
        <taxon>Mollusca</taxon>
        <taxon>Bivalvia</taxon>
        <taxon>Autobranchia</taxon>
        <taxon>Heteroconchia</taxon>
        <taxon>Euheterodonta</taxon>
        <taxon>Imparidentia</taxon>
        <taxon>Neoheterodontei</taxon>
        <taxon>Myida</taxon>
        <taxon>Dreissenoidea</taxon>
        <taxon>Dreissenidae</taxon>
        <taxon>Dreissena</taxon>
    </lineage>
</organism>
<keyword evidence="4" id="KW-1185">Reference proteome</keyword>
<sequence>MLVVMMEYPSTSLIIQEHRNSRPACAMRQSDRSPELKYSSDVTMMAGDTAELTCIFTYYSSRREGEYVCEAKLGLLKTVSGNVKLKIIAPPDFLRYKAPVLMSVPSEQNAVFHCGANSHEAYMKPPVWMVNSKPLIGFLCYNIKSCLQENQVCDGKNNCGDGSDELGCPGGAVIQRAYSVDPPKRDDAGYHNENGVLFGDGCLTPIDKIELTIALNETYYTHPGSVINVGVDAIIDGPNIGQEIIGRGRLDREASDKTQYDLYNVLTTDRILQVIVAHQYHSVERNFTVIREKSNLGPRAYKASALPSELTGLLTRLINNSA</sequence>
<feature type="disulfide bond" evidence="2">
    <location>
        <begin position="153"/>
        <end position="168"/>
    </location>
</feature>
<reference evidence="3" key="1">
    <citation type="journal article" date="2019" name="bioRxiv">
        <title>The Genome of the Zebra Mussel, Dreissena polymorpha: A Resource for Invasive Species Research.</title>
        <authorList>
            <person name="McCartney M.A."/>
            <person name="Auch B."/>
            <person name="Kono T."/>
            <person name="Mallez S."/>
            <person name="Zhang Y."/>
            <person name="Obille A."/>
            <person name="Becker A."/>
            <person name="Abrahante J.E."/>
            <person name="Garbe J."/>
            <person name="Badalamenti J.P."/>
            <person name="Herman A."/>
            <person name="Mangelson H."/>
            <person name="Liachko I."/>
            <person name="Sullivan S."/>
            <person name="Sone E.D."/>
            <person name="Koren S."/>
            <person name="Silverstein K.A.T."/>
            <person name="Beckman K.B."/>
            <person name="Gohl D.M."/>
        </authorList>
    </citation>
    <scope>NUCLEOTIDE SEQUENCE</scope>
    <source>
        <strain evidence="3">Duluth1</strain>
        <tissue evidence="3">Whole animal</tissue>
    </source>
</reference>
<dbReference type="PROSITE" id="PS01209">
    <property type="entry name" value="LDLRA_1"/>
    <property type="match status" value="1"/>
</dbReference>
<dbReference type="Gene3D" id="4.10.400.10">
    <property type="entry name" value="Low-density Lipoprotein Receptor"/>
    <property type="match status" value="1"/>
</dbReference>
<gene>
    <name evidence="3" type="ORF">DPMN_072975</name>
</gene>
<accession>A0A9D4HA81</accession>